<sequence>MKDLLRPIYQERASQTNTLGIIMVEKAKSLLAITDSFDSVILVIVKEQEKQMTIRHYEYENQKASLYTVRDDQLKNWLLYGTNRKVSEWVLHGKVLFDRNEYIQHLKEEYHEFPMSDRQKKMGIEFAKLIRRYQDGKGFLAQKNYLDAYNNVVHALHHLARLSVIEKGFHPEVTVWNQVKQMEPQIHKLYQELIESEEPINKRLELLFLASEFLIHSRAAIGGKHLINVLNAKTETWSYSEMEEHPELESYSVDLEVLLEYLIEKRLVSVERIETKGVGIYHRRYTALS</sequence>
<reference evidence="4 5" key="1">
    <citation type="submission" date="2020-10" db="EMBL/GenBank/DDBJ databases">
        <title>Bacillus sp. HD4P25, an endophyte from a halophyte.</title>
        <authorList>
            <person name="Sun J.-Q."/>
        </authorList>
    </citation>
    <scope>NUCLEOTIDE SEQUENCE [LARGE SCALE GENOMIC DNA]</scope>
    <source>
        <strain evidence="4 5">YIM 93174</strain>
    </source>
</reference>
<feature type="domain" description="Nucleotidyltransferase-like" evidence="1">
    <location>
        <begin position="1"/>
        <end position="118"/>
    </location>
</feature>
<evidence type="ECO:0000259" key="3">
    <source>
        <dbReference type="Pfam" id="PF22339"/>
    </source>
</evidence>
<dbReference type="Proteomes" id="UP001516662">
    <property type="component" value="Unassembled WGS sequence"/>
</dbReference>
<evidence type="ECO:0000313" key="5">
    <source>
        <dbReference type="Proteomes" id="UP001516662"/>
    </source>
</evidence>
<dbReference type="Gene3D" id="1.20.120.330">
    <property type="entry name" value="Nucleotidyltransferases domain 2"/>
    <property type="match status" value="1"/>
</dbReference>
<accession>A0ABR9QPN9</accession>
<comment type="caution">
    <text evidence="4">The sequence shown here is derived from an EMBL/GenBank/DDBJ whole genome shotgun (WGS) entry which is preliminary data.</text>
</comment>
<dbReference type="Gene3D" id="3.30.460.10">
    <property type="entry name" value="Beta Polymerase, domain 2"/>
    <property type="match status" value="1"/>
</dbReference>
<dbReference type="Pfam" id="PF18576">
    <property type="entry name" value="HTH_52"/>
    <property type="match status" value="1"/>
</dbReference>
<dbReference type="Pfam" id="PF14540">
    <property type="entry name" value="NTF-like"/>
    <property type="match status" value="1"/>
</dbReference>
<dbReference type="EMBL" id="JADCLJ010000025">
    <property type="protein sequence ID" value="MBE4910475.1"/>
    <property type="molecule type" value="Genomic_DNA"/>
</dbReference>
<dbReference type="InterPro" id="IPR043519">
    <property type="entry name" value="NT_sf"/>
</dbReference>
<feature type="domain" description="YgxA-like substrate binding" evidence="3">
    <location>
        <begin position="120"/>
        <end position="218"/>
    </location>
</feature>
<gene>
    <name evidence="4" type="ORF">IMZ08_20780</name>
</gene>
<organism evidence="4 5">
    <name type="scientific">Litchfieldia luteola</name>
    <dbReference type="NCBI Taxonomy" id="682179"/>
    <lineage>
        <taxon>Bacteria</taxon>
        <taxon>Bacillati</taxon>
        <taxon>Bacillota</taxon>
        <taxon>Bacilli</taxon>
        <taxon>Bacillales</taxon>
        <taxon>Bacillaceae</taxon>
        <taxon>Litchfieldia</taxon>
    </lineage>
</organism>
<dbReference type="Gene3D" id="1.10.10.10">
    <property type="entry name" value="Winged helix-like DNA-binding domain superfamily/Winged helix DNA-binding domain"/>
    <property type="match status" value="1"/>
</dbReference>
<dbReference type="InterPro" id="IPR029348">
    <property type="entry name" value="NTF-like"/>
</dbReference>
<dbReference type="RefSeq" id="WP_193539767.1">
    <property type="nucleotide sequence ID" value="NZ_JADCLJ010000025.1"/>
</dbReference>
<evidence type="ECO:0000259" key="2">
    <source>
        <dbReference type="Pfam" id="PF18576"/>
    </source>
</evidence>
<dbReference type="InterPro" id="IPR054515">
    <property type="entry name" value="YgxA-like_substrate-bd"/>
</dbReference>
<feature type="domain" description="YgxA-like helix-turn-helix" evidence="2">
    <location>
        <begin position="224"/>
        <end position="286"/>
    </location>
</feature>
<evidence type="ECO:0008006" key="6">
    <source>
        <dbReference type="Google" id="ProtNLM"/>
    </source>
</evidence>
<dbReference type="Pfam" id="PF22339">
    <property type="entry name" value="YgxA-like_sub_bind"/>
    <property type="match status" value="1"/>
</dbReference>
<evidence type="ECO:0000259" key="1">
    <source>
        <dbReference type="Pfam" id="PF14540"/>
    </source>
</evidence>
<keyword evidence="5" id="KW-1185">Reference proteome</keyword>
<evidence type="ECO:0000313" key="4">
    <source>
        <dbReference type="EMBL" id="MBE4910475.1"/>
    </source>
</evidence>
<protein>
    <recommendedName>
        <fullName evidence="6">Nucleotidyltransferase-like</fullName>
    </recommendedName>
</protein>
<dbReference type="InterPro" id="IPR036388">
    <property type="entry name" value="WH-like_DNA-bd_sf"/>
</dbReference>
<name>A0ABR9QPN9_9BACI</name>
<proteinExistence type="predicted"/>
<dbReference type="InterPro" id="IPR041143">
    <property type="entry name" value="YgxA_HTH"/>
</dbReference>